<sequence>MAKASTSVVADFDPLSPTLLRDPKYNGNIDTSFLQTEARRIYQERLLRKVQRVHGPSRQIAVARNFCFTHEWTTQNQYSRLYNLIKPAKHTSTSSQQSADDDHMNDATLSTNTVTTNGTPANLNSPADAPSDPMDQ</sequence>
<dbReference type="AlphaFoldDB" id="A0A0B7N9N6"/>
<reference evidence="2 3" key="1">
    <citation type="submission" date="2014-09" db="EMBL/GenBank/DDBJ databases">
        <authorList>
            <person name="Ellenberger Sabrina"/>
        </authorList>
    </citation>
    <scope>NUCLEOTIDE SEQUENCE [LARGE SCALE GENOMIC DNA]</scope>
    <source>
        <strain evidence="2 3">CBS 412.66</strain>
    </source>
</reference>
<proteinExistence type="predicted"/>
<dbReference type="Proteomes" id="UP000054107">
    <property type="component" value="Unassembled WGS sequence"/>
</dbReference>
<feature type="compositionally biased region" description="Low complexity" evidence="1">
    <location>
        <begin position="106"/>
        <end position="122"/>
    </location>
</feature>
<dbReference type="OrthoDB" id="2216286at2759"/>
<feature type="region of interest" description="Disordered" evidence="1">
    <location>
        <begin position="89"/>
        <end position="136"/>
    </location>
</feature>
<organism evidence="2 3">
    <name type="scientific">Parasitella parasitica</name>
    <dbReference type="NCBI Taxonomy" id="35722"/>
    <lineage>
        <taxon>Eukaryota</taxon>
        <taxon>Fungi</taxon>
        <taxon>Fungi incertae sedis</taxon>
        <taxon>Mucoromycota</taxon>
        <taxon>Mucoromycotina</taxon>
        <taxon>Mucoromycetes</taxon>
        <taxon>Mucorales</taxon>
        <taxon>Mucorineae</taxon>
        <taxon>Mucoraceae</taxon>
        <taxon>Parasitella</taxon>
    </lineage>
</organism>
<name>A0A0B7N9N6_9FUNG</name>
<gene>
    <name evidence="2" type="primary">PARPA_06060.1 scaffold 20777</name>
</gene>
<evidence type="ECO:0000313" key="3">
    <source>
        <dbReference type="Proteomes" id="UP000054107"/>
    </source>
</evidence>
<evidence type="ECO:0000256" key="1">
    <source>
        <dbReference type="SAM" id="MobiDB-lite"/>
    </source>
</evidence>
<protein>
    <submittedName>
        <fullName evidence="2">Uncharacterized protein</fullName>
    </submittedName>
</protein>
<accession>A0A0B7N9N6</accession>
<dbReference type="STRING" id="35722.A0A0B7N9N6"/>
<keyword evidence="3" id="KW-1185">Reference proteome</keyword>
<dbReference type="EMBL" id="LN727414">
    <property type="protein sequence ID" value="CEP12138.1"/>
    <property type="molecule type" value="Genomic_DNA"/>
</dbReference>
<evidence type="ECO:0000313" key="2">
    <source>
        <dbReference type="EMBL" id="CEP12138.1"/>
    </source>
</evidence>